<keyword evidence="2 8" id="KW-0694">RNA-binding</keyword>
<dbReference type="Proteomes" id="UP000053424">
    <property type="component" value="Unassembled WGS sequence"/>
</dbReference>
<keyword evidence="5" id="KW-0687">Ribonucleoprotein</keyword>
<dbReference type="GO" id="GO:0005739">
    <property type="term" value="C:mitochondrion"/>
    <property type="evidence" value="ECO:0007669"/>
    <property type="project" value="TreeGrafter"/>
</dbReference>
<evidence type="ECO:0000313" key="12">
    <source>
        <dbReference type="EMBL" id="KIM44973.1"/>
    </source>
</evidence>
<accession>A0A0C2Y529</accession>
<dbReference type="PROSITE" id="PS50142">
    <property type="entry name" value="RNASE_3_2"/>
    <property type="match status" value="1"/>
</dbReference>
<dbReference type="HOGENOM" id="CLU_034765_0_0_1"/>
<evidence type="ECO:0000256" key="2">
    <source>
        <dbReference type="ARBA" id="ARBA00022884"/>
    </source>
</evidence>
<dbReference type="SUPFAM" id="SSF54768">
    <property type="entry name" value="dsRNA-binding domain-like"/>
    <property type="match status" value="1"/>
</dbReference>
<feature type="domain" description="DRBM" evidence="10">
    <location>
        <begin position="223"/>
        <end position="293"/>
    </location>
</feature>
<evidence type="ECO:0000259" key="10">
    <source>
        <dbReference type="PROSITE" id="PS50137"/>
    </source>
</evidence>
<dbReference type="Pfam" id="PF22892">
    <property type="entry name" value="DSRM_MRPL44"/>
    <property type="match status" value="1"/>
</dbReference>
<protein>
    <recommendedName>
        <fullName evidence="7">Large ribosomal subunit protein mL44</fullName>
    </recommendedName>
</protein>
<evidence type="ECO:0000313" key="13">
    <source>
        <dbReference type="Proteomes" id="UP000053424"/>
    </source>
</evidence>
<dbReference type="InterPro" id="IPR044444">
    <property type="entry name" value="Ribosomal_mL44_DSRM_metazoa"/>
</dbReference>
<dbReference type="PANTHER" id="PTHR11207">
    <property type="entry name" value="RIBONUCLEASE III"/>
    <property type="match status" value="1"/>
</dbReference>
<dbReference type="EMBL" id="KN831773">
    <property type="protein sequence ID" value="KIM44973.1"/>
    <property type="molecule type" value="Genomic_DNA"/>
</dbReference>
<comment type="subcellular location">
    <subcellularLocation>
        <location evidence="1">Mitochondrion</location>
    </subcellularLocation>
</comment>
<evidence type="ECO:0000256" key="9">
    <source>
        <dbReference type="SAM" id="MobiDB-lite"/>
    </source>
</evidence>
<evidence type="ECO:0000256" key="1">
    <source>
        <dbReference type="ARBA" id="ARBA00004173"/>
    </source>
</evidence>
<feature type="domain" description="RNase III" evidence="11">
    <location>
        <begin position="59"/>
        <end position="196"/>
    </location>
</feature>
<dbReference type="GO" id="GO:0003735">
    <property type="term" value="F:structural constituent of ribosome"/>
    <property type="evidence" value="ECO:0007669"/>
    <property type="project" value="TreeGrafter"/>
</dbReference>
<gene>
    <name evidence="12" type="ORF">M413DRAFT_442940</name>
</gene>
<dbReference type="InterPro" id="IPR036389">
    <property type="entry name" value="RNase_III_sf"/>
</dbReference>
<dbReference type="SMART" id="SM00358">
    <property type="entry name" value="DSRM"/>
    <property type="match status" value="1"/>
</dbReference>
<organism evidence="12 13">
    <name type="scientific">Hebeloma cylindrosporum</name>
    <dbReference type="NCBI Taxonomy" id="76867"/>
    <lineage>
        <taxon>Eukaryota</taxon>
        <taxon>Fungi</taxon>
        <taxon>Dikarya</taxon>
        <taxon>Basidiomycota</taxon>
        <taxon>Agaricomycotina</taxon>
        <taxon>Agaricomycetes</taxon>
        <taxon>Agaricomycetidae</taxon>
        <taxon>Agaricales</taxon>
        <taxon>Agaricineae</taxon>
        <taxon>Hymenogastraceae</taxon>
        <taxon>Hebeloma</taxon>
    </lineage>
</organism>
<keyword evidence="4" id="KW-0496">Mitochondrion</keyword>
<dbReference type="InterPro" id="IPR014720">
    <property type="entry name" value="dsRBD_dom"/>
</dbReference>
<dbReference type="InterPro" id="IPR044443">
    <property type="entry name" value="Ribosomal_mL44_DSRM_fung"/>
</dbReference>
<dbReference type="OrthoDB" id="67027at2759"/>
<dbReference type="PANTHER" id="PTHR11207:SF32">
    <property type="entry name" value="LARGE RIBOSOMAL SUBUNIT PROTEIN ML44"/>
    <property type="match status" value="1"/>
</dbReference>
<dbReference type="InterPro" id="IPR000999">
    <property type="entry name" value="RNase_III_dom"/>
</dbReference>
<evidence type="ECO:0000256" key="7">
    <source>
        <dbReference type="ARBA" id="ARBA00035187"/>
    </source>
</evidence>
<feature type="region of interest" description="Disordered" evidence="9">
    <location>
        <begin position="327"/>
        <end position="350"/>
    </location>
</feature>
<proteinExistence type="inferred from homology"/>
<evidence type="ECO:0000259" key="11">
    <source>
        <dbReference type="PROSITE" id="PS50142"/>
    </source>
</evidence>
<evidence type="ECO:0000256" key="8">
    <source>
        <dbReference type="PROSITE-ProRule" id="PRU00266"/>
    </source>
</evidence>
<keyword evidence="3" id="KW-0689">Ribosomal protein</keyword>
<dbReference type="CDD" id="cd19873">
    <property type="entry name" value="DSRM_MRPL3_like"/>
    <property type="match status" value="1"/>
</dbReference>
<dbReference type="GO" id="GO:0004525">
    <property type="term" value="F:ribonuclease III activity"/>
    <property type="evidence" value="ECO:0007669"/>
    <property type="project" value="InterPro"/>
</dbReference>
<dbReference type="STRING" id="686832.A0A0C2Y529"/>
<dbReference type="AlphaFoldDB" id="A0A0C2Y529"/>
<dbReference type="SUPFAM" id="SSF69065">
    <property type="entry name" value="RNase III domain-like"/>
    <property type="match status" value="1"/>
</dbReference>
<reference evidence="13" key="2">
    <citation type="submission" date="2015-01" db="EMBL/GenBank/DDBJ databases">
        <title>Evolutionary Origins and Diversification of the Mycorrhizal Mutualists.</title>
        <authorList>
            <consortium name="DOE Joint Genome Institute"/>
            <consortium name="Mycorrhizal Genomics Consortium"/>
            <person name="Kohler A."/>
            <person name="Kuo A."/>
            <person name="Nagy L.G."/>
            <person name="Floudas D."/>
            <person name="Copeland A."/>
            <person name="Barry K.W."/>
            <person name="Cichocki N."/>
            <person name="Veneault-Fourrey C."/>
            <person name="LaButti K."/>
            <person name="Lindquist E.A."/>
            <person name="Lipzen A."/>
            <person name="Lundell T."/>
            <person name="Morin E."/>
            <person name="Murat C."/>
            <person name="Riley R."/>
            <person name="Ohm R."/>
            <person name="Sun H."/>
            <person name="Tunlid A."/>
            <person name="Henrissat B."/>
            <person name="Grigoriev I.V."/>
            <person name="Hibbett D.S."/>
            <person name="Martin F."/>
        </authorList>
    </citation>
    <scope>NUCLEOTIDE SEQUENCE [LARGE SCALE GENOMIC DNA]</scope>
    <source>
        <strain evidence="13">h7</strain>
    </source>
</reference>
<evidence type="ECO:0000256" key="4">
    <source>
        <dbReference type="ARBA" id="ARBA00023128"/>
    </source>
</evidence>
<dbReference type="PROSITE" id="PS50137">
    <property type="entry name" value="DS_RBD"/>
    <property type="match status" value="1"/>
</dbReference>
<evidence type="ECO:0000256" key="5">
    <source>
        <dbReference type="ARBA" id="ARBA00023274"/>
    </source>
</evidence>
<dbReference type="GO" id="GO:0006396">
    <property type="term" value="P:RNA processing"/>
    <property type="evidence" value="ECO:0007669"/>
    <property type="project" value="InterPro"/>
</dbReference>
<evidence type="ECO:0000256" key="6">
    <source>
        <dbReference type="ARBA" id="ARBA00024034"/>
    </source>
</evidence>
<reference evidence="12 13" key="1">
    <citation type="submission" date="2014-04" db="EMBL/GenBank/DDBJ databases">
        <authorList>
            <consortium name="DOE Joint Genome Institute"/>
            <person name="Kuo A."/>
            <person name="Gay G."/>
            <person name="Dore J."/>
            <person name="Kohler A."/>
            <person name="Nagy L.G."/>
            <person name="Floudas D."/>
            <person name="Copeland A."/>
            <person name="Barry K.W."/>
            <person name="Cichocki N."/>
            <person name="Veneault-Fourrey C."/>
            <person name="LaButti K."/>
            <person name="Lindquist E.A."/>
            <person name="Lipzen A."/>
            <person name="Lundell T."/>
            <person name="Morin E."/>
            <person name="Murat C."/>
            <person name="Sun H."/>
            <person name="Tunlid A."/>
            <person name="Henrissat B."/>
            <person name="Grigoriev I.V."/>
            <person name="Hibbett D.S."/>
            <person name="Martin F."/>
            <person name="Nordberg H.P."/>
            <person name="Cantor M.N."/>
            <person name="Hua S.X."/>
        </authorList>
    </citation>
    <scope>NUCLEOTIDE SEQUENCE [LARGE SCALE GENOMIC DNA]</scope>
    <source>
        <strain evidence="13">h7</strain>
    </source>
</reference>
<keyword evidence="13" id="KW-1185">Reference proteome</keyword>
<dbReference type="Gene3D" id="3.30.160.20">
    <property type="match status" value="1"/>
</dbReference>
<dbReference type="Gene3D" id="1.10.1520.10">
    <property type="entry name" value="Ribonuclease III domain"/>
    <property type="match status" value="1"/>
</dbReference>
<dbReference type="GO" id="GO:0003725">
    <property type="term" value="F:double-stranded RNA binding"/>
    <property type="evidence" value="ECO:0007669"/>
    <property type="project" value="InterPro"/>
</dbReference>
<evidence type="ECO:0000256" key="3">
    <source>
        <dbReference type="ARBA" id="ARBA00022980"/>
    </source>
</evidence>
<dbReference type="SMART" id="SM00535">
    <property type="entry name" value="RIBOc"/>
    <property type="match status" value="1"/>
</dbReference>
<name>A0A0C2Y529_HEBCY</name>
<sequence length="350" mass="38526">MNHVQKRLVSNAAKIASISPSTVATFPPKESFKPAKDEFLTDFNPENWAHLQPAPSTALSAFAHRIGLASIFSSTDVIRQVCTHPSFLPLFRQHYPSKPEPKTNAQLAVLGNSLMGLFAAEYIQAKYPYLPTRVMKAAVTAHVGPPSCDSVAKEMGASGLLRWHRSVEGSPTHILHTDALASIPRSLTALIYQERSLPAAREFVHSYFLSRQINLRALLKFYNPKKSLMEMVQKYGRESPKSRLLKETGRFSNSPVFVVGIFSGADQLGEGFGASLRMAEYRAAEDALVRVYLTQTPEEQLQLPSWTFPSVQGDVFTSGPEGAYTAPPIVPADIHYGSSGRSGARREKHS</sequence>
<comment type="similarity">
    <text evidence="6">Belongs to the ribonuclease III family. Mitochondrion-specific ribosomal protein mL44 subfamily.</text>
</comment>